<accession>A0A0E9U146</accession>
<dbReference type="EMBL" id="GBXM01049125">
    <property type="protein sequence ID" value="JAH59452.1"/>
    <property type="molecule type" value="Transcribed_RNA"/>
</dbReference>
<reference evidence="1" key="2">
    <citation type="journal article" date="2015" name="Fish Shellfish Immunol.">
        <title>Early steps in the European eel (Anguilla anguilla)-Vibrio vulnificus interaction in the gills: Role of the RtxA13 toxin.</title>
        <authorList>
            <person name="Callol A."/>
            <person name="Pajuelo D."/>
            <person name="Ebbesson L."/>
            <person name="Teles M."/>
            <person name="MacKenzie S."/>
            <person name="Amaro C."/>
        </authorList>
    </citation>
    <scope>NUCLEOTIDE SEQUENCE</scope>
</reference>
<evidence type="ECO:0000313" key="1">
    <source>
        <dbReference type="EMBL" id="JAH59452.1"/>
    </source>
</evidence>
<organism evidence="1">
    <name type="scientific">Anguilla anguilla</name>
    <name type="common">European freshwater eel</name>
    <name type="synonym">Muraena anguilla</name>
    <dbReference type="NCBI Taxonomy" id="7936"/>
    <lineage>
        <taxon>Eukaryota</taxon>
        <taxon>Metazoa</taxon>
        <taxon>Chordata</taxon>
        <taxon>Craniata</taxon>
        <taxon>Vertebrata</taxon>
        <taxon>Euteleostomi</taxon>
        <taxon>Actinopterygii</taxon>
        <taxon>Neopterygii</taxon>
        <taxon>Teleostei</taxon>
        <taxon>Anguilliformes</taxon>
        <taxon>Anguillidae</taxon>
        <taxon>Anguilla</taxon>
    </lineage>
</organism>
<name>A0A0E9U146_ANGAN</name>
<reference evidence="1" key="1">
    <citation type="submission" date="2014-11" db="EMBL/GenBank/DDBJ databases">
        <authorList>
            <person name="Amaro Gonzalez C."/>
        </authorList>
    </citation>
    <scope>NUCLEOTIDE SEQUENCE</scope>
</reference>
<sequence length="51" mass="5816">MCMFASFSVSYSLCNVTCPAIVFLERSNWVTVCALTKPTRRKKPQQLTNLM</sequence>
<proteinExistence type="predicted"/>
<protein>
    <submittedName>
        <fullName evidence="1">Uncharacterized protein</fullName>
    </submittedName>
</protein>
<dbReference type="AlphaFoldDB" id="A0A0E9U146"/>